<keyword evidence="5" id="KW-1185">Reference proteome</keyword>
<feature type="domain" description="HD-GYP" evidence="3">
    <location>
        <begin position="313"/>
        <end position="510"/>
    </location>
</feature>
<dbReference type="InterPro" id="IPR011006">
    <property type="entry name" value="CheY-like_superfamily"/>
</dbReference>
<dbReference type="InterPro" id="IPR003607">
    <property type="entry name" value="HD/PDEase_dom"/>
</dbReference>
<dbReference type="Proteomes" id="UP001467690">
    <property type="component" value="Unassembled WGS sequence"/>
</dbReference>
<dbReference type="RefSeq" id="WP_143869675.1">
    <property type="nucleotide sequence ID" value="NZ_CP041660.1"/>
</dbReference>
<dbReference type="InterPro" id="IPR037522">
    <property type="entry name" value="HD_GYP_dom"/>
</dbReference>
<dbReference type="Pfam" id="PF13487">
    <property type="entry name" value="HD_5"/>
    <property type="match status" value="1"/>
</dbReference>
<evidence type="ECO:0000259" key="3">
    <source>
        <dbReference type="PROSITE" id="PS51832"/>
    </source>
</evidence>
<protein>
    <submittedName>
        <fullName evidence="4">HD domain-containing phosphohydrolase</fullName>
    </submittedName>
</protein>
<accession>A0ABV1RLC1</accession>
<evidence type="ECO:0000259" key="2">
    <source>
        <dbReference type="PROSITE" id="PS50110"/>
    </source>
</evidence>
<dbReference type="PROSITE" id="PS51832">
    <property type="entry name" value="HD_GYP"/>
    <property type="match status" value="1"/>
</dbReference>
<dbReference type="Pfam" id="PF11849">
    <property type="entry name" value="DUF3369"/>
    <property type="match status" value="1"/>
</dbReference>
<dbReference type="SMART" id="SM00471">
    <property type="entry name" value="HDc"/>
    <property type="match status" value="1"/>
</dbReference>
<dbReference type="InterPro" id="IPR052020">
    <property type="entry name" value="Cyclic_di-GMP/3'3'-cGAMP_PDE"/>
</dbReference>
<gene>
    <name evidence="4" type="ORF">ABS311_17840</name>
</gene>
<dbReference type="PANTHER" id="PTHR45228">
    <property type="entry name" value="CYCLIC DI-GMP PHOSPHODIESTERASE TM_0186-RELATED"/>
    <property type="match status" value="1"/>
</dbReference>
<dbReference type="EMBL" id="JBELOE010000265">
    <property type="protein sequence ID" value="MER2493743.1"/>
    <property type="molecule type" value="Genomic_DNA"/>
</dbReference>
<dbReference type="PANTHER" id="PTHR45228:SF9">
    <property type="entry name" value="3'3'-CGAMP-SPECIFIC PHOSPHODIESTERASE 2"/>
    <property type="match status" value="1"/>
</dbReference>
<dbReference type="InterPro" id="IPR021800">
    <property type="entry name" value="DUF3369"/>
</dbReference>
<evidence type="ECO:0000256" key="1">
    <source>
        <dbReference type="PROSITE-ProRule" id="PRU00169"/>
    </source>
</evidence>
<proteinExistence type="predicted"/>
<dbReference type="PROSITE" id="PS50110">
    <property type="entry name" value="RESPONSE_REGULATORY"/>
    <property type="match status" value="1"/>
</dbReference>
<dbReference type="Gene3D" id="1.10.3210.10">
    <property type="entry name" value="Hypothetical protein af1432"/>
    <property type="match status" value="1"/>
</dbReference>
<sequence length="513" mass="58153">MHENPLFQFAEEETEQQTTDSCWKVLIVDDDDFIHQVTKLVLKDLTIEGMSLEVYSAHNTSEAKRLLQQTPDFALAFVDVVMETDHAGLELIKWIRKELQNFSIRLVLRTGQAGTAPEEQVISEYDINDYKEKTELTARKLTTCAYASIRAYRDIISIEKSLNGFKRLVAASTDILKTHSIIEFGTASLEQLFNLLGIECSSLYVANNTESLLHTSERIILGASGSYVGYGYSFNNIEIPSDSKNIIEQAFQDKKSYIDEKVYVGFYQTSTSTQSVLLANFSETIDEFQINLLENYATNLALIFEKVTLREELESAQAELIYILSDSIEMRSKENHAHVKRVSLISHELARLYQCDERLTAVIAHAAPLHDIGKIAISEDILNKPEKLNAEEWAIMQQHTIRGAELLENSQKAIARVAANIAKFHHENWDGSGYPQGLTANDIPIEARIVALADVFDVLGSKRSYKEPWSEDKIVEYLKNQSGIKFEPKLVEIMLKNFDIFRTIRLLNPDNIG</sequence>
<dbReference type="Pfam" id="PF00072">
    <property type="entry name" value="Response_reg"/>
    <property type="match status" value="1"/>
</dbReference>
<reference evidence="4 5" key="1">
    <citation type="submission" date="2024-06" db="EMBL/GenBank/DDBJ databases">
        <authorList>
            <person name="Chen R.Y."/>
        </authorList>
    </citation>
    <scope>NUCLEOTIDE SEQUENCE [LARGE SCALE GENOMIC DNA]</scope>
    <source>
        <strain evidence="4 5">D2</strain>
    </source>
</reference>
<dbReference type="SUPFAM" id="SSF109604">
    <property type="entry name" value="HD-domain/PDEase-like"/>
    <property type="match status" value="1"/>
</dbReference>
<dbReference type="CDD" id="cd00077">
    <property type="entry name" value="HDc"/>
    <property type="match status" value="1"/>
</dbReference>
<feature type="modified residue" description="4-aspartylphosphate" evidence="1">
    <location>
        <position position="79"/>
    </location>
</feature>
<evidence type="ECO:0000313" key="5">
    <source>
        <dbReference type="Proteomes" id="UP001467690"/>
    </source>
</evidence>
<keyword evidence="1" id="KW-0597">Phosphoprotein</keyword>
<organism evidence="4 5">
    <name type="scientific">Catenovulum sediminis</name>
    <dbReference type="NCBI Taxonomy" id="1740262"/>
    <lineage>
        <taxon>Bacteria</taxon>
        <taxon>Pseudomonadati</taxon>
        <taxon>Pseudomonadota</taxon>
        <taxon>Gammaproteobacteria</taxon>
        <taxon>Alteromonadales</taxon>
        <taxon>Alteromonadaceae</taxon>
        <taxon>Catenovulum</taxon>
    </lineage>
</organism>
<name>A0ABV1RLC1_9ALTE</name>
<dbReference type="SUPFAM" id="SSF52172">
    <property type="entry name" value="CheY-like"/>
    <property type="match status" value="1"/>
</dbReference>
<comment type="caution">
    <text evidence="4">The sequence shown here is derived from an EMBL/GenBank/DDBJ whole genome shotgun (WGS) entry which is preliminary data.</text>
</comment>
<dbReference type="InterPro" id="IPR001789">
    <property type="entry name" value="Sig_transdc_resp-reg_receiver"/>
</dbReference>
<evidence type="ECO:0000313" key="4">
    <source>
        <dbReference type="EMBL" id="MER2493743.1"/>
    </source>
</evidence>
<dbReference type="Gene3D" id="3.40.50.2300">
    <property type="match status" value="1"/>
</dbReference>
<dbReference type="SMART" id="SM00448">
    <property type="entry name" value="REC"/>
    <property type="match status" value="1"/>
</dbReference>
<feature type="domain" description="Response regulatory" evidence="2">
    <location>
        <begin position="24"/>
        <end position="148"/>
    </location>
</feature>